<dbReference type="InterPro" id="IPR000463">
    <property type="entry name" value="Fatty_acid-bd"/>
</dbReference>
<dbReference type="GO" id="GO:0008289">
    <property type="term" value="F:lipid binding"/>
    <property type="evidence" value="ECO:0007669"/>
    <property type="project" value="InterPro"/>
</dbReference>
<dbReference type="AlphaFoldDB" id="A0A4V5P768"/>
<evidence type="ECO:0000256" key="3">
    <source>
        <dbReference type="ARBA" id="ARBA00022490"/>
    </source>
</evidence>
<protein>
    <recommendedName>
        <fullName evidence="5">Cytosolic fatty-acid binding proteins domain-containing protein</fullName>
    </recommendedName>
</protein>
<evidence type="ECO:0000259" key="5">
    <source>
        <dbReference type="PROSITE" id="PS00214"/>
    </source>
</evidence>
<feature type="region of interest" description="Disordered" evidence="4">
    <location>
        <begin position="1"/>
        <end position="83"/>
    </location>
</feature>
<dbReference type="SUPFAM" id="SSF50814">
    <property type="entry name" value="Lipocalins"/>
    <property type="match status" value="1"/>
</dbReference>
<dbReference type="InterPro" id="IPR031259">
    <property type="entry name" value="ILBP"/>
</dbReference>
<dbReference type="PANTHER" id="PTHR11955">
    <property type="entry name" value="FATTY ACID BINDING PROTEIN"/>
    <property type="match status" value="1"/>
</dbReference>
<reference evidence="7" key="1">
    <citation type="journal article" date="2019" name="IScience">
        <title>Narwhal Genome Reveals Long-Term Low Genetic Diversity despite Current Large Abundance Size.</title>
        <authorList>
            <person name="Westbury M.V."/>
            <person name="Petersen B."/>
            <person name="Garde E."/>
            <person name="Heide-Jorgensen M.P."/>
            <person name="Lorenzen E.D."/>
        </authorList>
    </citation>
    <scope>NUCLEOTIDE SEQUENCE [LARGE SCALE GENOMIC DNA]</scope>
</reference>
<dbReference type="EMBL" id="RWIC01001139">
    <property type="protein sequence ID" value="TKC37440.1"/>
    <property type="molecule type" value="Genomic_DNA"/>
</dbReference>
<keyword evidence="3" id="KW-0963">Cytoplasm</keyword>
<comment type="caution">
    <text evidence="6">The sequence shown here is derived from an EMBL/GenBank/DDBJ whole genome shotgun (WGS) entry which is preliminary data.</text>
</comment>
<feature type="non-terminal residue" evidence="6">
    <location>
        <position position="151"/>
    </location>
</feature>
<evidence type="ECO:0000256" key="4">
    <source>
        <dbReference type="SAM" id="MobiDB-lite"/>
    </source>
</evidence>
<evidence type="ECO:0000313" key="7">
    <source>
        <dbReference type="Proteomes" id="UP000308365"/>
    </source>
</evidence>
<accession>A0A4V5P768</accession>
<proteinExistence type="inferred from homology"/>
<sequence>RRRAWDNLALRHPRPRPAEGGGATATVDPPAGFVRACNPAVAAPQAPAPRGRTFPGRPPPGSHREPRSAPARSVPVRPQSPPEMPVDFTGYWKMLANENFEEYLRALDKEIVQNGDHMIIRTLSTFRNYIMDFQVGEEFEEDLTGIDDRKC</sequence>
<dbReference type="GO" id="GO:0005737">
    <property type="term" value="C:cytoplasm"/>
    <property type="evidence" value="ECO:0007669"/>
    <property type="project" value="UniProtKB-SubCell"/>
</dbReference>
<comment type="subcellular location">
    <subcellularLocation>
        <location evidence="1">Cytoplasm</location>
    </subcellularLocation>
</comment>
<gene>
    <name evidence="6" type="ORF">EI555_020670</name>
</gene>
<evidence type="ECO:0000256" key="1">
    <source>
        <dbReference type="ARBA" id="ARBA00004496"/>
    </source>
</evidence>
<name>A0A4V5P768_MONMO</name>
<dbReference type="Gene3D" id="2.40.128.20">
    <property type="match status" value="1"/>
</dbReference>
<evidence type="ECO:0000313" key="6">
    <source>
        <dbReference type="EMBL" id="TKC37440.1"/>
    </source>
</evidence>
<feature type="domain" description="Cytosolic fatty-acid binding proteins" evidence="5">
    <location>
        <begin position="90"/>
        <end position="107"/>
    </location>
</feature>
<dbReference type="PRINTS" id="PR00178">
    <property type="entry name" value="FATTYACIDBP"/>
</dbReference>
<dbReference type="Proteomes" id="UP000308365">
    <property type="component" value="Unassembled WGS sequence"/>
</dbReference>
<feature type="non-terminal residue" evidence="6">
    <location>
        <position position="1"/>
    </location>
</feature>
<dbReference type="InterPro" id="IPR012674">
    <property type="entry name" value="Calycin"/>
</dbReference>
<evidence type="ECO:0000256" key="2">
    <source>
        <dbReference type="ARBA" id="ARBA00008390"/>
    </source>
</evidence>
<dbReference type="PROSITE" id="PS00214">
    <property type="entry name" value="FABP"/>
    <property type="match status" value="1"/>
</dbReference>
<comment type="similarity">
    <text evidence="2">Belongs to the calycin superfamily. Fatty-acid binding protein (FABP) family.</text>
</comment>
<organism evidence="6 7">
    <name type="scientific">Monodon monoceros</name>
    <name type="common">Narwhal</name>
    <name type="synonym">Ceratodon monodon</name>
    <dbReference type="NCBI Taxonomy" id="40151"/>
    <lineage>
        <taxon>Eukaryota</taxon>
        <taxon>Metazoa</taxon>
        <taxon>Chordata</taxon>
        <taxon>Craniata</taxon>
        <taxon>Vertebrata</taxon>
        <taxon>Euteleostomi</taxon>
        <taxon>Mammalia</taxon>
        <taxon>Eutheria</taxon>
        <taxon>Laurasiatheria</taxon>
        <taxon>Artiodactyla</taxon>
        <taxon>Whippomorpha</taxon>
        <taxon>Cetacea</taxon>
        <taxon>Odontoceti</taxon>
        <taxon>Monodontidae</taxon>
        <taxon>Monodon</taxon>
    </lineage>
</organism>
<feature type="compositionally biased region" description="Low complexity" evidence="4">
    <location>
        <begin position="36"/>
        <end position="55"/>
    </location>
</feature>